<keyword evidence="2" id="KW-1185">Reference proteome</keyword>
<evidence type="ECO:0000313" key="1">
    <source>
        <dbReference type="EMBL" id="CAG8701300.1"/>
    </source>
</evidence>
<name>A0ACA9PAT1_9GLOM</name>
<proteinExistence type="predicted"/>
<reference evidence="1" key="1">
    <citation type="submission" date="2021-06" db="EMBL/GenBank/DDBJ databases">
        <authorList>
            <person name="Kallberg Y."/>
            <person name="Tangrot J."/>
            <person name="Rosling A."/>
        </authorList>
    </citation>
    <scope>NUCLEOTIDE SEQUENCE</scope>
    <source>
        <strain evidence="1">CL356</strain>
    </source>
</reference>
<sequence length="90" mass="9964">MEMNLAKCSIRAKTVEVHSRDSCHGGDKKLTRIITAFAYLSPESALRLFALGNGPPLGSYLFVDLYLVLALKPYQDGSFMLLGLSLRDTR</sequence>
<gene>
    <name evidence="1" type="ORF">ACOLOM_LOCUS10255</name>
</gene>
<accession>A0ACA9PAT1</accession>
<comment type="caution">
    <text evidence="1">The sequence shown here is derived from an EMBL/GenBank/DDBJ whole genome shotgun (WGS) entry which is preliminary data.</text>
</comment>
<organism evidence="1 2">
    <name type="scientific">Acaulospora colombiana</name>
    <dbReference type="NCBI Taxonomy" id="27376"/>
    <lineage>
        <taxon>Eukaryota</taxon>
        <taxon>Fungi</taxon>
        <taxon>Fungi incertae sedis</taxon>
        <taxon>Mucoromycota</taxon>
        <taxon>Glomeromycotina</taxon>
        <taxon>Glomeromycetes</taxon>
        <taxon>Diversisporales</taxon>
        <taxon>Acaulosporaceae</taxon>
        <taxon>Acaulospora</taxon>
    </lineage>
</organism>
<dbReference type="Proteomes" id="UP000789525">
    <property type="component" value="Unassembled WGS sequence"/>
</dbReference>
<evidence type="ECO:0000313" key="2">
    <source>
        <dbReference type="Proteomes" id="UP000789525"/>
    </source>
</evidence>
<dbReference type="EMBL" id="CAJVPT010032403">
    <property type="protein sequence ID" value="CAG8701300.1"/>
    <property type="molecule type" value="Genomic_DNA"/>
</dbReference>
<protein>
    <submittedName>
        <fullName evidence="1">13702_t:CDS:1</fullName>
    </submittedName>
</protein>